<reference evidence="2 3" key="1">
    <citation type="submission" date="2018-12" db="EMBL/GenBank/DDBJ databases">
        <title>The whole draft genome of Streptomyce luteoverticillatus CGMCC 15060.</title>
        <authorList>
            <person name="Feng Z."/>
            <person name="Chen G."/>
            <person name="Zhang J."/>
            <person name="Zhu H."/>
            <person name="Yu X."/>
            <person name="Zhang W."/>
            <person name="Zhang X."/>
        </authorList>
    </citation>
    <scope>NUCLEOTIDE SEQUENCE [LARGE SCALE GENOMIC DNA]</scope>
    <source>
        <strain evidence="2 3">CGMCC 15060</strain>
    </source>
</reference>
<keyword evidence="1" id="KW-0812">Transmembrane</keyword>
<accession>A0A3S9PMT7</accession>
<evidence type="ECO:0000313" key="2">
    <source>
        <dbReference type="EMBL" id="AZQ73676.1"/>
    </source>
</evidence>
<keyword evidence="3" id="KW-1185">Reference proteome</keyword>
<dbReference type="Proteomes" id="UP000267900">
    <property type="component" value="Chromosome"/>
</dbReference>
<dbReference type="EMBL" id="CP034587">
    <property type="protein sequence ID" value="AZQ73676.1"/>
    <property type="molecule type" value="Genomic_DNA"/>
</dbReference>
<protein>
    <recommendedName>
        <fullName evidence="4">Cytochrome C biogenesis protein transmembrane domain-containing protein</fullName>
    </recommendedName>
</protein>
<dbReference type="RefSeq" id="WP_126916187.1">
    <property type="nucleotide sequence ID" value="NZ_CP034587.1"/>
</dbReference>
<feature type="transmembrane region" description="Helical" evidence="1">
    <location>
        <begin position="115"/>
        <end position="137"/>
    </location>
</feature>
<proteinExistence type="predicted"/>
<name>A0A3S9PMT7_STRLT</name>
<evidence type="ECO:0008006" key="4">
    <source>
        <dbReference type="Google" id="ProtNLM"/>
    </source>
</evidence>
<feature type="transmembrane region" description="Helical" evidence="1">
    <location>
        <begin position="233"/>
        <end position="256"/>
    </location>
</feature>
<evidence type="ECO:0000256" key="1">
    <source>
        <dbReference type="SAM" id="Phobius"/>
    </source>
</evidence>
<feature type="transmembrane region" description="Helical" evidence="1">
    <location>
        <begin position="68"/>
        <end position="94"/>
    </location>
</feature>
<keyword evidence="1" id="KW-0472">Membrane</keyword>
<keyword evidence="1" id="KW-1133">Transmembrane helix</keyword>
<dbReference type="AlphaFoldDB" id="A0A3S9PMT7"/>
<feature type="transmembrane region" description="Helical" evidence="1">
    <location>
        <begin position="195"/>
        <end position="213"/>
    </location>
</feature>
<gene>
    <name evidence="2" type="ORF">EKH77_22830</name>
</gene>
<sequence length="313" mass="32129">MARTHAAVATTAPDRRTTACAVAGVAAGVVLAVVWSARLVDGLGVDAADGLLGRDSLKDDIPGSGAGVVFAFVVGLAGTFTACNVAAFGALAPMAGTGDTGGTLGGRLAAALRPLAWVTAAAVTVAAVYGGICAAIGPDVPQLSTATGGGGIPPRALQALIVFTVIGLAMVWLGFSALGLTPDPLAGRTRNPERLRLLLIGALIGGFVIGRPYPLFRKTFAYAADTHNALYGALLFALIALGNMVVVAVLFLALALTAHGRVPHWLNATPTRATRVTGTALLLFGTFTVVYWGIRLPARYDWWWFPVMPWNGS</sequence>
<evidence type="ECO:0000313" key="3">
    <source>
        <dbReference type="Proteomes" id="UP000267900"/>
    </source>
</evidence>
<feature type="transmembrane region" description="Helical" evidence="1">
    <location>
        <begin position="157"/>
        <end position="175"/>
    </location>
</feature>
<feature type="transmembrane region" description="Helical" evidence="1">
    <location>
        <begin position="20"/>
        <end position="37"/>
    </location>
</feature>
<feature type="transmembrane region" description="Helical" evidence="1">
    <location>
        <begin position="276"/>
        <end position="294"/>
    </location>
</feature>
<organism evidence="2 3">
    <name type="scientific">Streptomyces luteoverticillatus</name>
    <name type="common">Streptoverticillium luteoverticillatus</name>
    <dbReference type="NCBI Taxonomy" id="66425"/>
    <lineage>
        <taxon>Bacteria</taxon>
        <taxon>Bacillati</taxon>
        <taxon>Actinomycetota</taxon>
        <taxon>Actinomycetes</taxon>
        <taxon>Kitasatosporales</taxon>
        <taxon>Streptomycetaceae</taxon>
        <taxon>Streptomyces</taxon>
    </lineage>
</organism>
<dbReference type="OrthoDB" id="2604909at2"/>